<organism evidence="3 4">
    <name type="scientific">Mucilaginibacter angelicae</name>
    <dbReference type="NCBI Taxonomy" id="869718"/>
    <lineage>
        <taxon>Bacteria</taxon>
        <taxon>Pseudomonadati</taxon>
        <taxon>Bacteroidota</taxon>
        <taxon>Sphingobacteriia</taxon>
        <taxon>Sphingobacteriales</taxon>
        <taxon>Sphingobacteriaceae</taxon>
        <taxon>Mucilaginibacter</taxon>
    </lineage>
</organism>
<dbReference type="Proteomes" id="UP001589828">
    <property type="component" value="Unassembled WGS sequence"/>
</dbReference>
<reference evidence="3 4" key="1">
    <citation type="submission" date="2024-09" db="EMBL/GenBank/DDBJ databases">
        <authorList>
            <person name="Sun Q."/>
            <person name="Mori K."/>
        </authorList>
    </citation>
    <scope>NUCLEOTIDE SEQUENCE [LARGE SCALE GENOMIC DNA]</scope>
    <source>
        <strain evidence="3 4">NCAIM B.02415</strain>
    </source>
</reference>
<feature type="region of interest" description="Disordered" evidence="1">
    <location>
        <begin position="1"/>
        <end position="26"/>
    </location>
</feature>
<dbReference type="RefSeq" id="WP_377025786.1">
    <property type="nucleotide sequence ID" value="NZ_JBHLTS010000077.1"/>
</dbReference>
<feature type="compositionally biased region" description="Polar residues" evidence="1">
    <location>
        <begin position="10"/>
        <end position="23"/>
    </location>
</feature>
<gene>
    <name evidence="3" type="ORF">ACFFGT_27855</name>
</gene>
<accession>A0ABV6LF25</accession>
<evidence type="ECO:0000313" key="4">
    <source>
        <dbReference type="Proteomes" id="UP001589828"/>
    </source>
</evidence>
<dbReference type="EMBL" id="JBHLTS010000077">
    <property type="protein sequence ID" value="MFC0518061.1"/>
    <property type="molecule type" value="Genomic_DNA"/>
</dbReference>
<feature type="domain" description="eCIS core" evidence="2">
    <location>
        <begin position="47"/>
        <end position="112"/>
    </location>
</feature>
<keyword evidence="4" id="KW-1185">Reference proteome</keyword>
<dbReference type="Pfam" id="PF13699">
    <property type="entry name" value="eCIS_core"/>
    <property type="match status" value="1"/>
</dbReference>
<protein>
    <submittedName>
        <fullName evidence="3">DUF4157 domain-containing protein</fullName>
    </submittedName>
</protein>
<proteinExistence type="predicted"/>
<evidence type="ECO:0000259" key="2">
    <source>
        <dbReference type="Pfam" id="PF13699"/>
    </source>
</evidence>
<evidence type="ECO:0000313" key="3">
    <source>
        <dbReference type="EMBL" id="MFC0518061.1"/>
    </source>
</evidence>
<dbReference type="InterPro" id="IPR025295">
    <property type="entry name" value="eCIS_core_dom"/>
</dbReference>
<comment type="caution">
    <text evidence="3">The sequence shown here is derived from an EMBL/GenBank/DDBJ whole genome shotgun (WGS) entry which is preliminary data.</text>
</comment>
<evidence type="ECO:0000256" key="1">
    <source>
        <dbReference type="SAM" id="MobiDB-lite"/>
    </source>
</evidence>
<name>A0ABV6LF25_9SPHI</name>
<sequence>MDSAKIIRGRQQQPAVTSVNSDGKATKGYPAITRFAQAPAGSSGNGLPHQLRQGVEKLSGMPMGDTSVHYNSSAPAQIGALAYAAGNQIHLGPGQEQHLPHEAWHIVQQKQGRVKPTLQAKGLAVNDDHVLETEADVMGQRAVQLQKNTNLPLTPLNNPGLQTGDVVQRKIGFEFQAYNSILINGVGNVQNPLNLPEGKGFTVETDVGEKMNELEIETDAVDETNEGLLRLTHIMRNITRFLQEVKHGTELRKMDMKWKDEVSEDAHFSIISGDQKHFHPQATVGVKFEKIAELIDYVTRAPFKEGGEIKRTIKRKIKKTPTSETKDPEKDEYEEAVVSVAEVKDDLPKFAEASKFGWSGKDDQQAFKYAWRAGFEKANADSKITSAKAKGLAAILYGLAEAQRDTSGIYSSEANLVKYWMPFMLRNGFRPFFDSLDEKQREELKNIDEDALNILIMSEGGDLGYELKVGDILKDMQERAGKPGDDKRDLIQRFDGVGVLGHGVIGGIPRHGEEERSDYKSWGMEEIDDIGISQTETERRRGAIIELRKLGNDVPVEKLEEFALAVFNLVKLINAGDGPVPLPVETVTAIGGTATGPVTVTGAAPVIGPPPPIQRLPRSAQTALRNYVPPGI</sequence>